<proteinExistence type="predicted"/>
<protein>
    <submittedName>
        <fullName evidence="1">Uncharacterized protein</fullName>
    </submittedName>
</protein>
<accession>A0A182QDZ1</accession>
<reference evidence="2" key="1">
    <citation type="submission" date="2014-01" db="EMBL/GenBank/DDBJ databases">
        <title>The Genome Sequence of Anopheles farauti FAR1 (V2).</title>
        <authorList>
            <consortium name="The Broad Institute Genomics Platform"/>
            <person name="Neafsey D.E."/>
            <person name="Besansky N."/>
            <person name="Howell P."/>
            <person name="Walton C."/>
            <person name="Young S.K."/>
            <person name="Zeng Q."/>
            <person name="Gargeya S."/>
            <person name="Fitzgerald M."/>
            <person name="Haas B."/>
            <person name="Abouelleil A."/>
            <person name="Allen A.W."/>
            <person name="Alvarado L."/>
            <person name="Arachchi H.M."/>
            <person name="Berlin A.M."/>
            <person name="Chapman S.B."/>
            <person name="Gainer-Dewar J."/>
            <person name="Goldberg J."/>
            <person name="Griggs A."/>
            <person name="Gujja S."/>
            <person name="Hansen M."/>
            <person name="Howarth C."/>
            <person name="Imamovic A."/>
            <person name="Ireland A."/>
            <person name="Larimer J."/>
            <person name="McCowan C."/>
            <person name="Murphy C."/>
            <person name="Pearson M."/>
            <person name="Poon T.W."/>
            <person name="Priest M."/>
            <person name="Roberts A."/>
            <person name="Saif S."/>
            <person name="Shea T."/>
            <person name="Sisk P."/>
            <person name="Sykes S."/>
            <person name="Wortman J."/>
            <person name="Nusbaum C."/>
            <person name="Birren B."/>
        </authorList>
    </citation>
    <scope>NUCLEOTIDE SEQUENCE [LARGE SCALE GENOMIC DNA]</scope>
    <source>
        <strain evidence="2">FAR1</strain>
    </source>
</reference>
<evidence type="ECO:0000313" key="1">
    <source>
        <dbReference type="EnsemblMetazoa" id="AFAF008220-PA"/>
    </source>
</evidence>
<dbReference type="EnsemblMetazoa" id="AFAF008220-RA">
    <property type="protein sequence ID" value="AFAF008220-PA"/>
    <property type="gene ID" value="AFAF008220"/>
</dbReference>
<sequence length="186" mass="20115">MGEFCTDLFFPPPTADGLLLSGVPLLPIVEPEPLGTLELIVAPLPDVPPPATTAPPDTPAAIVDKPDNELDVAMLGMFSFAARSIAELRRIMIVLRDAARGTHDGGGDAGRVVSCPRLRWDDYAAGIESSGWKERRVNAHRTTMVDHWNWLAEEVEAPTPIPPPVPADAAVDKEHVDERVVMEEEG</sequence>
<keyword evidence="2" id="KW-1185">Reference proteome</keyword>
<organism evidence="1 2">
    <name type="scientific">Anopheles farauti</name>
    <dbReference type="NCBI Taxonomy" id="69004"/>
    <lineage>
        <taxon>Eukaryota</taxon>
        <taxon>Metazoa</taxon>
        <taxon>Ecdysozoa</taxon>
        <taxon>Arthropoda</taxon>
        <taxon>Hexapoda</taxon>
        <taxon>Insecta</taxon>
        <taxon>Pterygota</taxon>
        <taxon>Neoptera</taxon>
        <taxon>Endopterygota</taxon>
        <taxon>Diptera</taxon>
        <taxon>Nematocera</taxon>
        <taxon>Culicoidea</taxon>
        <taxon>Culicidae</taxon>
        <taxon>Anophelinae</taxon>
        <taxon>Anopheles</taxon>
    </lineage>
</organism>
<dbReference type="VEuPathDB" id="VectorBase:AFAF008220"/>
<evidence type="ECO:0000313" key="2">
    <source>
        <dbReference type="Proteomes" id="UP000075886"/>
    </source>
</evidence>
<name>A0A182QDZ1_9DIPT</name>
<dbReference type="EMBL" id="AXCN02000829">
    <property type="status" value="NOT_ANNOTATED_CDS"/>
    <property type="molecule type" value="Genomic_DNA"/>
</dbReference>
<dbReference type="Proteomes" id="UP000075886">
    <property type="component" value="Unassembled WGS sequence"/>
</dbReference>
<dbReference type="AlphaFoldDB" id="A0A182QDZ1"/>
<reference evidence="1" key="2">
    <citation type="submission" date="2020-05" db="UniProtKB">
        <authorList>
            <consortium name="EnsemblMetazoa"/>
        </authorList>
    </citation>
    <scope>IDENTIFICATION</scope>
    <source>
        <strain evidence="1">FAR1</strain>
    </source>
</reference>